<dbReference type="GO" id="GO:0005634">
    <property type="term" value="C:nucleus"/>
    <property type="evidence" value="ECO:0007669"/>
    <property type="project" value="TreeGrafter"/>
</dbReference>
<dbReference type="GO" id="GO:0008270">
    <property type="term" value="F:zinc ion binding"/>
    <property type="evidence" value="ECO:0007669"/>
    <property type="project" value="UniProtKB-KW"/>
</dbReference>
<accession>A0A182FFA1</accession>
<keyword evidence="3" id="KW-0863">Zinc-finger</keyword>
<dbReference type="Proteomes" id="UP000069272">
    <property type="component" value="Chromosome 3L"/>
</dbReference>
<keyword evidence="8" id="KW-1185">Reference proteome</keyword>
<feature type="compositionally biased region" description="Polar residues" evidence="5">
    <location>
        <begin position="623"/>
        <end position="635"/>
    </location>
</feature>
<feature type="domain" description="C2H2-type" evidence="6">
    <location>
        <begin position="645"/>
        <end position="673"/>
    </location>
</feature>
<feature type="region of interest" description="Disordered" evidence="5">
    <location>
        <begin position="1"/>
        <end position="53"/>
    </location>
</feature>
<dbReference type="FunFam" id="3.30.160.60:FF:001573">
    <property type="entry name" value="Zinc finger protein 407"/>
    <property type="match status" value="1"/>
</dbReference>
<dbReference type="STRING" id="7167.A0A182FFA1"/>
<evidence type="ECO:0000313" key="8">
    <source>
        <dbReference type="Proteomes" id="UP000069272"/>
    </source>
</evidence>
<dbReference type="Pfam" id="PF00096">
    <property type="entry name" value="zf-C2H2"/>
    <property type="match status" value="1"/>
</dbReference>
<feature type="region of interest" description="Disordered" evidence="5">
    <location>
        <begin position="562"/>
        <end position="640"/>
    </location>
</feature>
<feature type="compositionally biased region" description="Basic and acidic residues" evidence="5">
    <location>
        <begin position="859"/>
        <end position="868"/>
    </location>
</feature>
<feature type="region of interest" description="Disordered" evidence="5">
    <location>
        <begin position="785"/>
        <end position="868"/>
    </location>
</feature>
<evidence type="ECO:0000256" key="4">
    <source>
        <dbReference type="ARBA" id="ARBA00022833"/>
    </source>
</evidence>
<feature type="compositionally biased region" description="Acidic residues" evidence="5">
    <location>
        <begin position="791"/>
        <end position="808"/>
    </location>
</feature>
<evidence type="ECO:0000256" key="3">
    <source>
        <dbReference type="ARBA" id="ARBA00022771"/>
    </source>
</evidence>
<dbReference type="VEuPathDB" id="VectorBase:AALB005193"/>
<dbReference type="SUPFAM" id="SSF57667">
    <property type="entry name" value="beta-beta-alpha zinc fingers"/>
    <property type="match status" value="4"/>
</dbReference>
<reference evidence="7 8" key="1">
    <citation type="journal article" date="2017" name="G3 (Bethesda)">
        <title>The Physical Genome Mapping of Anopheles albimanus Corrected Scaffold Misassemblies and Identified Interarm Rearrangements in Genus Anopheles.</title>
        <authorList>
            <person name="Artemov G.N."/>
            <person name="Peery A.N."/>
            <person name="Jiang X."/>
            <person name="Tu Z."/>
            <person name="Stegniy V.N."/>
            <person name="Sharakhova M.V."/>
            <person name="Sharakhov I.V."/>
        </authorList>
    </citation>
    <scope>NUCLEOTIDE SEQUENCE [LARGE SCALE GENOMIC DNA]</scope>
    <source>
        <strain evidence="7 8">ALBI9_A</strain>
    </source>
</reference>
<dbReference type="KEGG" id="aali:118466837"/>
<evidence type="ECO:0000259" key="6">
    <source>
        <dbReference type="PROSITE" id="PS50157"/>
    </source>
</evidence>
<feature type="region of interest" description="Disordered" evidence="5">
    <location>
        <begin position="292"/>
        <end position="374"/>
    </location>
</feature>
<protein>
    <recommendedName>
        <fullName evidence="6">C2H2-type domain-containing protein</fullName>
    </recommendedName>
</protein>
<dbReference type="AlphaFoldDB" id="A0A182FFA1"/>
<feature type="compositionally biased region" description="Low complexity" evidence="5">
    <location>
        <begin position="567"/>
        <end position="577"/>
    </location>
</feature>
<sequence>MAPGTPAAPSDDATSDTEVKLDLKEGSDDAEDLITYDPVSSEDDASKSSFTDDLVKTEPIEDITQKADTGSTLDTDELIAYEPELTEEEANVAAIAVPKQEVAEIAEPQPPAENHRPQVSSGRPYLVTLKLPASGYLGPKIGYVGPPSQIFRLMIARVQQMLGPEATPSRLASVLPHLRRQLLVKVMQQQAPGAAAKRFRCRLCPTVGYATVSELLKHHAVVHGPANRDGTAAQRESTEAPIQNHPSNHGLQHRYLCFVCGVRHFATIEETQQHMYDDHGYGGDEDRVEDVELNQQSDESGVSEADFEAADESLSEHEESEEASVSASSDEGWNSASTSSSGMHSGMDSDTSYVSSPPSPARSDSCLSSSDEDKHRKVVQKLPIARKALPSNAGSAPAIASSSGQCTIDEALIVYLRTLTLKSLDAKITSEHRYRCSCKGCPFRFITGSVRDQHVRCHVNDGTIGSRCAVENASKRRRFNFRCFRCNRKFDTWKPCAGHMWQEHQIDIGLLPCVVCKKRFIYVSHLFLHLQTHRPKHMREIECRVCGQLFANQGQRAVHEALHRKAAQLAAAKQQQQQEKEHQQQQADKKRPPKQQPEPQAAAAAATETKGNATNCDDDSDSSMENQQAQASGSRDGQVRWYSEQRCPTCKHLFSNSKILSKHIKTVHHKIKPFICNVCGYKAARKYTLTIHMRQHSGEKPLSCKICPFRTADPSALYHHGLRHTDEKSYKCQICGFVAIQAFALKVHIQTQHPLDYERIKCKLCSFASVNPEILKRHRADHASGLLKTAEEEENGDDDSRDGADGGEGEAAAAAKKDEPKNAPECSSDCFLPPESVDSVVHDAGGITIPAPVNGVPPEHTEDTQFPN</sequence>
<evidence type="ECO:0000256" key="1">
    <source>
        <dbReference type="ARBA" id="ARBA00022723"/>
    </source>
</evidence>
<keyword evidence="2" id="KW-0677">Repeat</keyword>
<proteinExistence type="predicted"/>
<name>A0A182FFA1_ANOAL</name>
<dbReference type="InterPro" id="IPR036236">
    <property type="entry name" value="Znf_C2H2_sf"/>
</dbReference>
<dbReference type="EnsemblMetazoa" id="AALB005193-RA">
    <property type="protein sequence ID" value="AALB005193-PA"/>
    <property type="gene ID" value="AALB005193"/>
</dbReference>
<feature type="region of interest" description="Disordered" evidence="5">
    <location>
        <begin position="223"/>
        <end position="247"/>
    </location>
</feature>
<dbReference type="InterPro" id="IPR050688">
    <property type="entry name" value="Zinc_finger/UBP_domain"/>
</dbReference>
<dbReference type="GO" id="GO:0010468">
    <property type="term" value="P:regulation of gene expression"/>
    <property type="evidence" value="ECO:0007669"/>
    <property type="project" value="TreeGrafter"/>
</dbReference>
<dbReference type="VEuPathDB" id="VectorBase:AALB20_025955"/>
<dbReference type="OrthoDB" id="6077919at2759"/>
<dbReference type="InterPro" id="IPR013087">
    <property type="entry name" value="Znf_C2H2_type"/>
</dbReference>
<dbReference type="PANTHER" id="PTHR24403:SF67">
    <property type="entry name" value="FI01116P-RELATED"/>
    <property type="match status" value="1"/>
</dbReference>
<feature type="compositionally biased region" description="Basic and acidic residues" evidence="5">
    <location>
        <begin position="17"/>
        <end position="27"/>
    </location>
</feature>
<feature type="compositionally biased region" description="Basic and acidic residues" evidence="5">
    <location>
        <begin position="578"/>
        <end position="590"/>
    </location>
</feature>
<feature type="domain" description="C2H2-type" evidence="6">
    <location>
        <begin position="674"/>
        <end position="701"/>
    </location>
</feature>
<dbReference type="PANTHER" id="PTHR24403">
    <property type="entry name" value="ZINC FINGER PROTEIN"/>
    <property type="match status" value="1"/>
</dbReference>
<dbReference type="PROSITE" id="PS50157">
    <property type="entry name" value="ZINC_FINGER_C2H2_2"/>
    <property type="match status" value="3"/>
</dbReference>
<dbReference type="Gene3D" id="3.30.160.60">
    <property type="entry name" value="Classic Zinc Finger"/>
    <property type="match status" value="4"/>
</dbReference>
<dbReference type="SMART" id="SM00355">
    <property type="entry name" value="ZnF_C2H2"/>
    <property type="match status" value="11"/>
</dbReference>
<feature type="domain" description="C2H2-type" evidence="6">
    <location>
        <begin position="511"/>
        <end position="538"/>
    </location>
</feature>
<dbReference type="GeneID" id="118466837"/>
<feature type="compositionally biased region" description="Low complexity" evidence="5">
    <location>
        <begin position="323"/>
        <end position="352"/>
    </location>
</feature>
<evidence type="ECO:0000313" key="7">
    <source>
        <dbReference type="EnsemblMetazoa" id="AALB005193-PA"/>
    </source>
</evidence>
<keyword evidence="4" id="KW-0862">Zinc</keyword>
<feature type="compositionally biased region" description="Acidic residues" evidence="5">
    <location>
        <begin position="305"/>
        <end position="322"/>
    </location>
</feature>
<keyword evidence="1" id="KW-0479">Metal-binding</keyword>
<reference evidence="7" key="2">
    <citation type="submission" date="2022-08" db="UniProtKB">
        <authorList>
            <consortium name="EnsemblMetazoa"/>
        </authorList>
    </citation>
    <scope>IDENTIFICATION</scope>
    <source>
        <strain evidence="7">STECLA/ALBI9_A</strain>
    </source>
</reference>
<organism evidence="7 8">
    <name type="scientific">Anopheles albimanus</name>
    <name type="common">New world malaria mosquito</name>
    <dbReference type="NCBI Taxonomy" id="7167"/>
    <lineage>
        <taxon>Eukaryota</taxon>
        <taxon>Metazoa</taxon>
        <taxon>Ecdysozoa</taxon>
        <taxon>Arthropoda</taxon>
        <taxon>Hexapoda</taxon>
        <taxon>Insecta</taxon>
        <taxon>Pterygota</taxon>
        <taxon>Neoptera</taxon>
        <taxon>Endopterygota</taxon>
        <taxon>Diptera</taxon>
        <taxon>Nematocera</taxon>
        <taxon>Culicoidea</taxon>
        <taxon>Culicidae</taxon>
        <taxon>Anophelinae</taxon>
        <taxon>Anopheles</taxon>
    </lineage>
</organism>
<dbReference type="PROSITE" id="PS00028">
    <property type="entry name" value="ZINC_FINGER_C2H2_1"/>
    <property type="match status" value="4"/>
</dbReference>
<evidence type="ECO:0000256" key="5">
    <source>
        <dbReference type="SAM" id="MobiDB-lite"/>
    </source>
</evidence>
<feature type="compositionally biased region" description="Low complexity" evidence="5">
    <location>
        <begin position="597"/>
        <end position="610"/>
    </location>
</feature>
<dbReference type="RefSeq" id="XP_035792541.1">
    <property type="nucleotide sequence ID" value="XM_035936648.1"/>
</dbReference>
<evidence type="ECO:0000256" key="2">
    <source>
        <dbReference type="ARBA" id="ARBA00022737"/>
    </source>
</evidence>